<dbReference type="Pfam" id="PF04565">
    <property type="entry name" value="RNA_pol_Rpb2_3"/>
    <property type="match status" value="1"/>
</dbReference>
<feature type="domain" description="RNA polymerase Rpb2" evidence="8">
    <location>
        <begin position="151"/>
        <end position="205"/>
    </location>
</feature>
<evidence type="ECO:0000256" key="1">
    <source>
        <dbReference type="ARBA" id="ARBA00006835"/>
    </source>
</evidence>
<evidence type="ECO:0000256" key="4">
    <source>
        <dbReference type="ARBA" id="ARBA00022679"/>
    </source>
</evidence>
<feature type="non-terminal residue" evidence="9">
    <location>
        <position position="1"/>
    </location>
</feature>
<organism evidence="9 10">
    <name type="scientific">Cucurbita argyrosperma subsp. sororia</name>
    <dbReference type="NCBI Taxonomy" id="37648"/>
    <lineage>
        <taxon>Eukaryota</taxon>
        <taxon>Viridiplantae</taxon>
        <taxon>Streptophyta</taxon>
        <taxon>Embryophyta</taxon>
        <taxon>Tracheophyta</taxon>
        <taxon>Spermatophyta</taxon>
        <taxon>Magnoliopsida</taxon>
        <taxon>eudicotyledons</taxon>
        <taxon>Gunneridae</taxon>
        <taxon>Pentapetalae</taxon>
        <taxon>rosids</taxon>
        <taxon>fabids</taxon>
        <taxon>Cucurbitales</taxon>
        <taxon>Cucurbitaceae</taxon>
        <taxon>Cucurbiteae</taxon>
        <taxon>Cucurbita</taxon>
    </lineage>
</organism>
<dbReference type="GO" id="GO:0000428">
    <property type="term" value="C:DNA-directed RNA polymerase complex"/>
    <property type="evidence" value="ECO:0007669"/>
    <property type="project" value="UniProtKB-KW"/>
</dbReference>
<dbReference type="InterPro" id="IPR007645">
    <property type="entry name" value="RNA_pol_Rpb2_3"/>
</dbReference>
<keyword evidence="4" id="KW-0808">Transferase</keyword>
<dbReference type="EMBL" id="JAGKQH010000006">
    <property type="protein sequence ID" value="KAG6596781.1"/>
    <property type="molecule type" value="Genomic_DNA"/>
</dbReference>
<keyword evidence="3 9" id="KW-0240">DNA-directed RNA polymerase</keyword>
<dbReference type="InterPro" id="IPR015712">
    <property type="entry name" value="DNA-dir_RNA_pol_su2"/>
</dbReference>
<proteinExistence type="inferred from homology"/>
<dbReference type="PANTHER" id="PTHR20856">
    <property type="entry name" value="DNA-DIRECTED RNA POLYMERASE I SUBUNIT 2"/>
    <property type="match status" value="1"/>
</dbReference>
<evidence type="ECO:0000256" key="2">
    <source>
        <dbReference type="ARBA" id="ARBA00012418"/>
    </source>
</evidence>
<keyword evidence="5" id="KW-0548">Nucleotidyltransferase</keyword>
<evidence type="ECO:0000313" key="10">
    <source>
        <dbReference type="Proteomes" id="UP000685013"/>
    </source>
</evidence>
<dbReference type="GO" id="GO:0032549">
    <property type="term" value="F:ribonucleoside binding"/>
    <property type="evidence" value="ECO:0007669"/>
    <property type="project" value="InterPro"/>
</dbReference>
<dbReference type="Proteomes" id="UP000685013">
    <property type="component" value="Chromosome 6"/>
</dbReference>
<dbReference type="GO" id="GO:0006351">
    <property type="term" value="P:DNA-templated transcription"/>
    <property type="evidence" value="ECO:0007669"/>
    <property type="project" value="InterPro"/>
</dbReference>
<dbReference type="AlphaFoldDB" id="A0AAV6NDZ5"/>
<sequence length="224" mass="25536">MVVKPSDGDSKNGKQVDDPNAIDLDIDKKFLGLPIKSAVDKFQLIPAFFKPMIINAHSLIIWFQVRGLVRQRLRFLNYFVNTEIKKIVKANDRIESSNDRTYLRYFATGMRMLRRAGKIGEFINVFVNEKQKTIDKLLGKHIRSSQFDFSQVLARLSFISTMGHVTRVSPHSLRSPGKLVDEDHYNLVSCSGWGMLCPCDTPEGEAGSMTFFGIAHNHYFFNSI</sequence>
<evidence type="ECO:0000259" key="8">
    <source>
        <dbReference type="Pfam" id="PF04565"/>
    </source>
</evidence>
<evidence type="ECO:0000256" key="5">
    <source>
        <dbReference type="ARBA" id="ARBA00022695"/>
    </source>
</evidence>
<evidence type="ECO:0000256" key="7">
    <source>
        <dbReference type="RuleBase" id="RU000434"/>
    </source>
</evidence>
<gene>
    <name evidence="9" type="primary">NRPC2</name>
    <name evidence="9" type="ORF">SDJN03_09961</name>
</gene>
<evidence type="ECO:0000256" key="6">
    <source>
        <dbReference type="ARBA" id="ARBA00023163"/>
    </source>
</evidence>
<comment type="similarity">
    <text evidence="1 7">Belongs to the RNA polymerase beta chain family.</text>
</comment>
<evidence type="ECO:0000256" key="3">
    <source>
        <dbReference type="ARBA" id="ARBA00022478"/>
    </source>
</evidence>
<keyword evidence="6" id="KW-0804">Transcription</keyword>
<dbReference type="GO" id="GO:0003899">
    <property type="term" value="F:DNA-directed RNA polymerase activity"/>
    <property type="evidence" value="ECO:0007669"/>
    <property type="project" value="UniProtKB-EC"/>
</dbReference>
<dbReference type="EC" id="2.7.7.6" evidence="2"/>
<protein>
    <recommendedName>
        <fullName evidence="2">DNA-directed RNA polymerase</fullName>
        <ecNumber evidence="2">2.7.7.6</ecNumber>
    </recommendedName>
</protein>
<dbReference type="GO" id="GO:0003677">
    <property type="term" value="F:DNA binding"/>
    <property type="evidence" value="ECO:0007669"/>
    <property type="project" value="InterPro"/>
</dbReference>
<accession>A0AAV6NDZ5</accession>
<reference evidence="9 10" key="1">
    <citation type="journal article" date="2021" name="Hortic Res">
        <title>The domestication of Cucurbita argyrosperma as revealed by the genome of its wild relative.</title>
        <authorList>
            <person name="Barrera-Redondo J."/>
            <person name="Sanchez-de la Vega G."/>
            <person name="Aguirre-Liguori J.A."/>
            <person name="Castellanos-Morales G."/>
            <person name="Gutierrez-Guerrero Y.T."/>
            <person name="Aguirre-Dugua X."/>
            <person name="Aguirre-Planter E."/>
            <person name="Tenaillon M.I."/>
            <person name="Lira-Saade R."/>
            <person name="Eguiarte L.E."/>
        </authorList>
    </citation>
    <scope>NUCLEOTIDE SEQUENCE [LARGE SCALE GENOMIC DNA]</scope>
    <source>
        <strain evidence="9">JBR-2021</strain>
    </source>
</reference>
<keyword evidence="10" id="KW-1185">Reference proteome</keyword>
<name>A0AAV6NDZ5_9ROSI</name>
<comment type="caution">
    <text evidence="9">The sequence shown here is derived from an EMBL/GenBank/DDBJ whole genome shotgun (WGS) entry which is preliminary data.</text>
</comment>
<evidence type="ECO:0000313" key="9">
    <source>
        <dbReference type="EMBL" id="KAG6596781.1"/>
    </source>
</evidence>